<dbReference type="Proteomes" id="UP000006786">
    <property type="component" value="Unassembled WGS sequence"/>
</dbReference>
<keyword evidence="2" id="KW-1185">Reference proteome</keyword>
<comment type="caution">
    <text evidence="1">The sequence shown here is derived from an EMBL/GenBank/DDBJ whole genome shotgun (WGS) entry which is preliminary data.</text>
</comment>
<dbReference type="Pfam" id="PF13692">
    <property type="entry name" value="Glyco_trans_1_4"/>
    <property type="match status" value="1"/>
</dbReference>
<dbReference type="GO" id="GO:0016757">
    <property type="term" value="F:glycosyltransferase activity"/>
    <property type="evidence" value="ECO:0007669"/>
    <property type="project" value="TreeGrafter"/>
</dbReference>
<protein>
    <submittedName>
        <fullName evidence="1">Group 1 glycosyl transferase</fullName>
    </submittedName>
</protein>
<dbReference type="PANTHER" id="PTHR46401">
    <property type="entry name" value="GLYCOSYLTRANSFERASE WBBK-RELATED"/>
    <property type="match status" value="1"/>
</dbReference>
<dbReference type="STRING" id="391937.NA2_15197"/>
<evidence type="ECO:0000313" key="1">
    <source>
        <dbReference type="EMBL" id="EKF18039.1"/>
    </source>
</evidence>
<name>K2LJX0_9HYPH</name>
<accession>K2LJX0</accession>
<dbReference type="EMBL" id="AMRM01000017">
    <property type="protein sequence ID" value="EKF18039.1"/>
    <property type="molecule type" value="Genomic_DNA"/>
</dbReference>
<evidence type="ECO:0000313" key="2">
    <source>
        <dbReference type="Proteomes" id="UP000006786"/>
    </source>
</evidence>
<dbReference type="AlphaFoldDB" id="K2LJX0"/>
<keyword evidence="1" id="KW-0808">Transferase</keyword>
<proteinExistence type="predicted"/>
<organism evidence="1 2">
    <name type="scientific">Nitratireductor pacificus pht-3B</name>
    <dbReference type="NCBI Taxonomy" id="391937"/>
    <lineage>
        <taxon>Bacteria</taxon>
        <taxon>Pseudomonadati</taxon>
        <taxon>Pseudomonadota</taxon>
        <taxon>Alphaproteobacteria</taxon>
        <taxon>Hyphomicrobiales</taxon>
        <taxon>Phyllobacteriaceae</taxon>
        <taxon>Nitratireductor</taxon>
    </lineage>
</organism>
<dbReference type="Gene3D" id="3.40.50.2000">
    <property type="entry name" value="Glycogen Phosphorylase B"/>
    <property type="match status" value="1"/>
</dbReference>
<dbReference type="eggNOG" id="COG0438">
    <property type="taxonomic scope" value="Bacteria"/>
</dbReference>
<dbReference type="PATRIC" id="fig|391937.3.peg.3124"/>
<gene>
    <name evidence="1" type="ORF">NA2_15197</name>
</gene>
<reference evidence="1 2" key="1">
    <citation type="journal article" date="2012" name="J. Bacteriol.">
        <title>Genome Sequence of Nitratireductor pacificus Type Strain pht-3B.</title>
        <authorList>
            <person name="Lai Q."/>
            <person name="Li G."/>
            <person name="Shao Z."/>
        </authorList>
    </citation>
    <scope>NUCLEOTIDE SEQUENCE [LARGE SCALE GENOMIC DNA]</scope>
    <source>
        <strain evidence="2">pht-3B</strain>
    </source>
</reference>
<sequence>MTGTQVSRTKSPTVWLDVTGIVRWGAQPPTGIQRVETVICKHGMEIGTVGFVAFDGVIGKYRRLSRMDRAFLDFIIKGKWATETGGYWARLRSAFAFLPVQFNYQDNETSRRLAHAVTGFRGRSGPAYVFAKTVIRLIQWSYLLGRFFVLGARRLLAALGIGVASTTFDDGGVLLVSHEVNNHGSISTALSASGLAGVNIVHDLIPVLMPQLTSSRFTRRMDSFFRRILDEPEPIIAVSEATRDDLLSWNRDVVGAAYPYRVKVCPLGSALVSTEGDNDPIPGLSGRRFAVFCSTFDIRKNQHLLVAAWAWLARNIPVEKLPDLVLIGRRGNATPLVEAELEKAPELAGRVHILSGISDRQLRWAYRNAHLGLFPSSAEGWGLGVSECMANGLPVVHADVPALKEAAQKLMPVLPAGDFDAWAATLKDLFEHPEKIDALRDLVAERYDHGTPEGFAGCVISYLQALADTGLEAARKDGGQA</sequence>
<dbReference type="PANTHER" id="PTHR46401:SF8">
    <property type="entry name" value="BLL6006 PROTEIN"/>
    <property type="match status" value="1"/>
</dbReference>
<dbReference type="OrthoDB" id="9790710at2"/>
<dbReference type="SUPFAM" id="SSF53756">
    <property type="entry name" value="UDP-Glycosyltransferase/glycogen phosphorylase"/>
    <property type="match status" value="1"/>
</dbReference>
<dbReference type="RefSeq" id="WP_008597901.1">
    <property type="nucleotide sequence ID" value="NZ_AMRM01000017.1"/>
</dbReference>